<dbReference type="InterPro" id="IPR016024">
    <property type="entry name" value="ARM-type_fold"/>
</dbReference>
<evidence type="ECO:0000256" key="1">
    <source>
        <dbReference type="ARBA" id="ARBA00010394"/>
    </source>
</evidence>
<evidence type="ECO:0000256" key="3">
    <source>
        <dbReference type="ARBA" id="ARBA00022927"/>
    </source>
</evidence>
<evidence type="ECO:0008006" key="6">
    <source>
        <dbReference type="Google" id="ProtNLM"/>
    </source>
</evidence>
<dbReference type="Gene3D" id="1.25.10.10">
    <property type="entry name" value="Leucine-rich Repeat Variant"/>
    <property type="match status" value="1"/>
</dbReference>
<dbReference type="AlphaFoldDB" id="A0A151ZSN3"/>
<dbReference type="PANTHER" id="PTHR23316">
    <property type="entry name" value="IMPORTIN ALPHA"/>
    <property type="match status" value="1"/>
</dbReference>
<reference evidence="4 5" key="1">
    <citation type="submission" date="2015-12" db="EMBL/GenBank/DDBJ databases">
        <title>Dictyostelia acquired genes for synthesis and detection of signals that induce cell-type specialization by lateral gene transfer from prokaryotes.</title>
        <authorList>
            <person name="Gloeckner G."/>
            <person name="Schaap P."/>
        </authorList>
    </citation>
    <scope>NUCLEOTIDE SEQUENCE [LARGE SCALE GENOMIC DNA]</scope>
    <source>
        <strain evidence="4 5">TK</strain>
    </source>
</reference>
<evidence type="ECO:0000313" key="5">
    <source>
        <dbReference type="Proteomes" id="UP000076078"/>
    </source>
</evidence>
<keyword evidence="5" id="KW-1185">Reference proteome</keyword>
<keyword evidence="3" id="KW-0653">Protein transport</keyword>
<evidence type="ECO:0000256" key="2">
    <source>
        <dbReference type="ARBA" id="ARBA00022448"/>
    </source>
</evidence>
<dbReference type="OMA" id="CITNIAG"/>
<dbReference type="STRING" id="361077.A0A151ZSN3"/>
<keyword evidence="2" id="KW-0813">Transport</keyword>
<dbReference type="InterPro" id="IPR011989">
    <property type="entry name" value="ARM-like"/>
</dbReference>
<accession>A0A151ZSN3</accession>
<gene>
    <name evidence="4" type="ORF">DLAC_04271</name>
</gene>
<protein>
    <recommendedName>
        <fullName evidence="6">Importin subunit alpha</fullName>
    </recommendedName>
</protein>
<sequence>MNNNNNNHQFRLSQFKKTKTEQEYIDERQEKFEKQRNDQKRSSLLDKRKKLSITTQQESLDKSQLIQLVSRLKLDIASSYNVDKDTKFRILVSLRNLVSREMSLDQTILLTQLIIDDYISSNSLKKNVKDEDIHMDDEKSVENTKSIWSFVIECLRNSNAGLRFQLESAWCITNMACGNEAQCKFLLESSCYLVQYLGSGHKVLQDQCAWALGNIAMDSIEIRDSLLRQGIIPSLVKLLASDTKSLLDSTCFCMSSLLKLPIVNVKLHKLIHSHLLSILNLLNYQLSHSKDSEIIFNHLWLLCDIFRNCKLSYLPLTTEYLPKDISVILSTISIMNNNNIWNTSIALPCIRILGTLVTDESIFSNYILPNTKQIDHLIKPILEILNNIQLEYSKISTKSIITIVKESLYYLSNLIYYDNSNNNNSLTNILIQSQYINQLFLMKLNDIFSTSLCSDQCIQIELIQLLYNIYCKDSTILLKQPYWTLVLDLFKEYSDKSTIEKHQHIEDLGLENVQKLTNNLLTHVNSINLK</sequence>
<name>A0A151ZSN3_TIELA</name>
<comment type="similarity">
    <text evidence="1">Belongs to the importin alpha family.</text>
</comment>
<comment type="caution">
    <text evidence="4">The sequence shown here is derived from an EMBL/GenBank/DDBJ whole genome shotgun (WGS) entry which is preliminary data.</text>
</comment>
<dbReference type="GO" id="GO:0015031">
    <property type="term" value="P:protein transport"/>
    <property type="evidence" value="ECO:0007669"/>
    <property type="project" value="UniProtKB-KW"/>
</dbReference>
<dbReference type="Proteomes" id="UP000076078">
    <property type="component" value="Unassembled WGS sequence"/>
</dbReference>
<organism evidence="4 5">
    <name type="scientific">Tieghemostelium lacteum</name>
    <name type="common">Slime mold</name>
    <name type="synonym">Dictyostelium lacteum</name>
    <dbReference type="NCBI Taxonomy" id="361077"/>
    <lineage>
        <taxon>Eukaryota</taxon>
        <taxon>Amoebozoa</taxon>
        <taxon>Evosea</taxon>
        <taxon>Eumycetozoa</taxon>
        <taxon>Dictyostelia</taxon>
        <taxon>Dictyosteliales</taxon>
        <taxon>Raperosteliaceae</taxon>
        <taxon>Tieghemostelium</taxon>
    </lineage>
</organism>
<evidence type="ECO:0000313" key="4">
    <source>
        <dbReference type="EMBL" id="KYQ96949.1"/>
    </source>
</evidence>
<proteinExistence type="inferred from homology"/>
<dbReference type="InParanoid" id="A0A151ZSN3"/>
<dbReference type="FunCoup" id="A0A151ZSN3">
    <property type="interactions" value="203"/>
</dbReference>
<dbReference type="EMBL" id="LODT01000021">
    <property type="protein sequence ID" value="KYQ96949.1"/>
    <property type="molecule type" value="Genomic_DNA"/>
</dbReference>
<dbReference type="SUPFAM" id="SSF48371">
    <property type="entry name" value="ARM repeat"/>
    <property type="match status" value="1"/>
</dbReference>
<dbReference type="OrthoDB" id="21522at2759"/>